<sequence>MELPYPVLPQPSSSKNEDTKKKPSFRFELSLKTTEDAGCPEFSYTELMRDILKKKKIRKKEINEKDPVMNEDLKERADAESMARYFEEKYGGGGKKTGSRKRRRDRVEDLADVGYGYDETDPFVDNSECYDEVVPASLTTQFGGFYINSGKLEFKQVSDDSNVDVDDSEEDEDSLPLSAHLKKKRKKDLFNDSDDNDFRDSNGLSTKKKAKLKKRKGSSDVDEKRHRKLSLQGKDKLGKLSKGPKKKQTKVQLLVAKAKAQHHMNTADKLGASKHGHNSNRSMSNGTTTTPHDTGEDLLDFLDDQTEKDKEDILDIFDSDPLSSSDDPNRSKLRLSSFSDDLRKLPHSLPTGIKDKINSLTKIAKSNENEGKVKFFSPDVNHLLLGIEVGSQTLSSRERSGIYKHITTHVPCSKDTLIKRMKKLHASKQDEALRRPLELLKDAIDDVMCEQMKRYDEECAAQHLAKMDDRVALAASTDEDDDGTGLTPGGEEKTKRIYAPRRKFKWTDKIRLLLFDVVKVKVRQFETLKNRSSHSAEEYLKNFLEMEVKNLWPKGWMQARMLFKESREIHQVITGSQAKQKKVVLSGSRRIAVTKVEKKPTLSSQMFTGLISNTPTPFTQPDGGRVSKQLFKDSSMSLNLNLDSSAAPEKQNDLMNKAITSAQKEISLNKVSQMKEFSLKNPTVVLHEQPHLKSLSLHKDTPSAKPQNKKEPSHSDSFSLFKMLDMGKPRSQAKSAGDSAQKTLKVWHEAGSVGDDNSATIKSSSHKSSPKEVTPQHSGTSSRANTNVASKSQAKKSFSKTATNSSQNISSLNTSHLDQYSAELFKLAMMTPAGGGHFPPVPYQPGILPGMTSMEDFANFMQQQNSLHSQMQPTSNSFPLYFAGLTSSTTTLPSQSQAGSKQAKAKPKTPVTAVKTSTSKTISRHAPGLTRHSPELVQKQQKSHNSHSDPHKSPSSHHFKSSLSTTDHTKKSSQSSVGTHQKFTTGKNSMSAYKDNSSHGLSKSAGLMSAPIGRAPSSLATGTLQSSTSKGSTSKTVNSSPYSYSPSSSSYSPASSKFSVDSITGVMPLSSPLTPAHKKYDTVAPRQTFALERSPYTLPKATTIANNAQRDKAAMEALLSVKNQMQPGKWKRTSVFLQRTKCVIEFSSMF</sequence>
<evidence type="ECO:0000259" key="4">
    <source>
        <dbReference type="Pfam" id="PF08729"/>
    </source>
</evidence>
<dbReference type="Pfam" id="PF14075">
    <property type="entry name" value="UBN_AB"/>
    <property type="match status" value="1"/>
</dbReference>
<proteinExistence type="inferred from homology"/>
<feature type="region of interest" description="Disordered" evidence="3">
    <location>
        <begin position="475"/>
        <end position="494"/>
    </location>
</feature>
<dbReference type="InterPro" id="IPR014840">
    <property type="entry name" value="HRD"/>
</dbReference>
<feature type="region of interest" description="Disordered" evidence="3">
    <location>
        <begin position="88"/>
        <end position="110"/>
    </location>
</feature>
<comment type="similarity">
    <text evidence="1">Belongs to the ubinuclein family.</text>
</comment>
<feature type="domain" description="Hpc2-related" evidence="4">
    <location>
        <begin position="102"/>
        <end position="153"/>
    </location>
</feature>
<feature type="region of interest" description="Disordered" evidence="3">
    <location>
        <begin position="750"/>
        <end position="810"/>
    </location>
</feature>
<feature type="region of interest" description="Disordered" evidence="3">
    <location>
        <begin position="889"/>
        <end position="1054"/>
    </location>
</feature>
<comment type="caution">
    <text evidence="6">The sequence shown here is derived from an EMBL/GenBank/DDBJ whole genome shotgun (WGS) entry which is preliminary data.</text>
</comment>
<feature type="compositionally biased region" description="Low complexity" evidence="3">
    <location>
        <begin position="1021"/>
        <end position="1054"/>
    </location>
</feature>
<evidence type="ECO:0000259" key="5">
    <source>
        <dbReference type="Pfam" id="PF14075"/>
    </source>
</evidence>
<feature type="compositionally biased region" description="Polar residues" evidence="3">
    <location>
        <begin position="775"/>
        <end position="788"/>
    </location>
</feature>
<evidence type="ECO:0000313" key="6">
    <source>
        <dbReference type="EMBL" id="CAK8684218.1"/>
    </source>
</evidence>
<evidence type="ECO:0000313" key="7">
    <source>
        <dbReference type="Proteomes" id="UP001642483"/>
    </source>
</evidence>
<evidence type="ECO:0000256" key="1">
    <source>
        <dbReference type="ARBA" id="ARBA00009911"/>
    </source>
</evidence>
<feature type="compositionally biased region" description="Polar residues" evidence="3">
    <location>
        <begin position="972"/>
        <end position="1001"/>
    </location>
</feature>
<dbReference type="PANTHER" id="PTHR21669:SF28">
    <property type="entry name" value="YEMANUCLEIN"/>
    <property type="match status" value="1"/>
</dbReference>
<evidence type="ECO:0000256" key="3">
    <source>
        <dbReference type="SAM" id="MobiDB-lite"/>
    </source>
</evidence>
<feature type="compositionally biased region" description="Polar residues" evidence="3">
    <location>
        <begin position="279"/>
        <end position="292"/>
    </location>
</feature>
<feature type="region of interest" description="Disordered" evidence="3">
    <location>
        <begin position="268"/>
        <end position="298"/>
    </location>
</feature>
<feature type="domain" description="Ubinuclein middle" evidence="5">
    <location>
        <begin position="345"/>
        <end position="564"/>
    </location>
</feature>
<dbReference type="Pfam" id="PF08729">
    <property type="entry name" value="HUN"/>
    <property type="match status" value="1"/>
</dbReference>
<accession>A0ABP0FX89</accession>
<protein>
    <recommendedName>
        <fullName evidence="8">Ubinuclein-2</fullName>
    </recommendedName>
</protein>
<dbReference type="Proteomes" id="UP001642483">
    <property type="component" value="Unassembled WGS sequence"/>
</dbReference>
<feature type="region of interest" description="Disordered" evidence="3">
    <location>
        <begin position="690"/>
        <end position="716"/>
    </location>
</feature>
<name>A0ABP0FX89_CLALP</name>
<dbReference type="EMBL" id="CAWYQH010000097">
    <property type="protein sequence ID" value="CAK8684218.1"/>
    <property type="molecule type" value="Genomic_DNA"/>
</dbReference>
<organism evidence="6 7">
    <name type="scientific">Clavelina lepadiformis</name>
    <name type="common">Light-bulb sea squirt</name>
    <name type="synonym">Ascidia lepadiformis</name>
    <dbReference type="NCBI Taxonomy" id="159417"/>
    <lineage>
        <taxon>Eukaryota</taxon>
        <taxon>Metazoa</taxon>
        <taxon>Chordata</taxon>
        <taxon>Tunicata</taxon>
        <taxon>Ascidiacea</taxon>
        <taxon>Aplousobranchia</taxon>
        <taxon>Clavelinidae</taxon>
        <taxon>Clavelina</taxon>
    </lineage>
</organism>
<gene>
    <name evidence="6" type="ORF">CVLEPA_LOCUS15209</name>
</gene>
<dbReference type="InterPro" id="IPR026947">
    <property type="entry name" value="UBN_middle_dom"/>
</dbReference>
<evidence type="ECO:0008006" key="8">
    <source>
        <dbReference type="Google" id="ProtNLM"/>
    </source>
</evidence>
<reference evidence="6 7" key="1">
    <citation type="submission" date="2024-02" db="EMBL/GenBank/DDBJ databases">
        <authorList>
            <person name="Daric V."/>
            <person name="Darras S."/>
        </authorList>
    </citation>
    <scope>NUCLEOTIDE SEQUENCE [LARGE SCALE GENOMIC DNA]</scope>
</reference>
<evidence type="ECO:0000256" key="2">
    <source>
        <dbReference type="ARBA" id="ARBA00022553"/>
    </source>
</evidence>
<feature type="region of interest" description="Disordered" evidence="3">
    <location>
        <begin position="184"/>
        <end position="250"/>
    </location>
</feature>
<feature type="compositionally biased region" description="Basic residues" evidence="3">
    <location>
        <begin position="206"/>
        <end position="216"/>
    </location>
</feature>
<feature type="compositionally biased region" description="Basic and acidic residues" evidence="3">
    <location>
        <begin position="697"/>
        <end position="714"/>
    </location>
</feature>
<keyword evidence="2" id="KW-0597">Phosphoprotein</keyword>
<keyword evidence="7" id="KW-1185">Reference proteome</keyword>
<feature type="region of interest" description="Disordered" evidence="3">
    <location>
        <begin position="1"/>
        <end position="23"/>
    </location>
</feature>
<dbReference type="PANTHER" id="PTHR21669">
    <property type="entry name" value="CAPZ-INTERACTING PROTEIN AND RELATED PROTEINS"/>
    <property type="match status" value="1"/>
</dbReference>